<feature type="binding site" evidence="13">
    <location>
        <position position="22"/>
    </location>
    <ligand>
        <name>alpha-D-mannose 1-phosphate</name>
        <dbReference type="ChEBI" id="CHEBI:58409"/>
    </ligand>
</feature>
<comment type="pathway">
    <text evidence="3 15">Nucleotide-sugar biosynthesis; GDP-alpha-D-mannose biosynthesis; alpha-D-mannose 1-phosphate from D-fructose 6-phosphate: step 2/2.</text>
</comment>
<evidence type="ECO:0000256" key="15">
    <source>
        <dbReference type="RuleBase" id="RU361118"/>
    </source>
</evidence>
<dbReference type="InterPro" id="IPR036412">
    <property type="entry name" value="HAD-like_sf"/>
</dbReference>
<protein>
    <recommendedName>
        <fullName evidence="7 15">Phosphomannomutase</fullName>
        <ecNumber evidence="6 15">5.4.2.8</ecNumber>
    </recommendedName>
</protein>
<dbReference type="NCBIfam" id="TIGR01484">
    <property type="entry name" value="HAD-SF-IIB"/>
    <property type="match status" value="1"/>
</dbReference>
<dbReference type="Gene3D" id="3.40.50.1000">
    <property type="entry name" value="HAD superfamily/HAD-like"/>
    <property type="match status" value="1"/>
</dbReference>
<dbReference type="AlphaFoldDB" id="A0A8T0I2J3"/>
<evidence type="ECO:0000256" key="13">
    <source>
        <dbReference type="PIRSR" id="PIRSR605002-2"/>
    </source>
</evidence>
<proteinExistence type="inferred from homology"/>
<keyword evidence="17" id="KW-1185">Reference proteome</keyword>
<accession>A0A8T0I2J3</accession>
<keyword evidence="10 14" id="KW-0460">Magnesium</keyword>
<sequence>MGERKEGVIALFDIDGTLTYPRKAATKEMFHFLQQLRKVVPVGIVGGSDLIKVMEQLGKSVLMDYDYVFSENGLVAFKDGKLIGHESLKTHLGEAKLKEFINFALLYMAHLDIPVKRGTFIEFRVGMLNLCPIGRNCSSEEREQFIKYDEEHNVRRTFAEVLRTRFSNYSLTFSIGGQIGIDVFPKGWDKTFCLRFLEKAFSEIHFFGDKTSQGGNDYEIFESEKTIGHKVTGPEDTIKQCNSIFPTLTPSQKEETKDS</sequence>
<evidence type="ECO:0000256" key="1">
    <source>
        <dbReference type="ARBA" id="ARBA00000586"/>
    </source>
</evidence>
<dbReference type="GO" id="GO:0006013">
    <property type="term" value="P:mannose metabolic process"/>
    <property type="evidence" value="ECO:0007669"/>
    <property type="project" value="TreeGrafter"/>
</dbReference>
<dbReference type="SUPFAM" id="SSF56784">
    <property type="entry name" value="HAD-like"/>
    <property type="match status" value="1"/>
</dbReference>
<feature type="active site" description="Proton donor/acceptor" evidence="12">
    <location>
        <position position="15"/>
    </location>
</feature>
<dbReference type="FunFam" id="3.30.1240.20:FF:000001">
    <property type="entry name" value="Phosphomannomutase"/>
    <property type="match status" value="1"/>
</dbReference>
<dbReference type="CDD" id="cd02585">
    <property type="entry name" value="HAD_PMM"/>
    <property type="match status" value="1"/>
</dbReference>
<feature type="active site" description="Nucleophile" evidence="12">
    <location>
        <position position="13"/>
    </location>
</feature>
<reference evidence="16" key="1">
    <citation type="submission" date="2020-06" db="EMBL/GenBank/DDBJ databases">
        <title>WGS assembly of Ceratodon purpureus strain R40.</title>
        <authorList>
            <person name="Carey S.B."/>
            <person name="Jenkins J."/>
            <person name="Shu S."/>
            <person name="Lovell J.T."/>
            <person name="Sreedasyam A."/>
            <person name="Maumus F."/>
            <person name="Tiley G.P."/>
            <person name="Fernandez-Pozo N."/>
            <person name="Barry K."/>
            <person name="Chen C."/>
            <person name="Wang M."/>
            <person name="Lipzen A."/>
            <person name="Daum C."/>
            <person name="Saski C.A."/>
            <person name="Payton A.C."/>
            <person name="Mcbreen J.C."/>
            <person name="Conrad R.E."/>
            <person name="Kollar L.M."/>
            <person name="Olsson S."/>
            <person name="Huttunen S."/>
            <person name="Landis J.B."/>
            <person name="Wickett N.J."/>
            <person name="Johnson M.G."/>
            <person name="Rensing S.A."/>
            <person name="Grimwood J."/>
            <person name="Schmutz J."/>
            <person name="Mcdaniel S.F."/>
        </authorList>
    </citation>
    <scope>NUCLEOTIDE SEQUENCE</scope>
    <source>
        <strain evidence="16">R40</strain>
    </source>
</reference>
<evidence type="ECO:0000256" key="6">
    <source>
        <dbReference type="ARBA" id="ARBA00012730"/>
    </source>
</evidence>
<feature type="binding site" evidence="13">
    <location>
        <position position="135"/>
    </location>
    <ligand>
        <name>alpha-D-mannose 1-phosphate</name>
        <dbReference type="ChEBI" id="CHEBI:58409"/>
    </ligand>
</feature>
<comment type="caution">
    <text evidence="16">The sequence shown here is derived from an EMBL/GenBank/DDBJ whole genome shotgun (WGS) entry which is preliminary data.</text>
</comment>
<keyword evidence="8 15" id="KW-0963">Cytoplasm</keyword>
<evidence type="ECO:0000256" key="11">
    <source>
        <dbReference type="ARBA" id="ARBA00023235"/>
    </source>
</evidence>
<dbReference type="Pfam" id="PF03332">
    <property type="entry name" value="PMM"/>
    <property type="match status" value="1"/>
</dbReference>
<feature type="binding site" evidence="13">
    <location>
        <position position="124"/>
    </location>
    <ligand>
        <name>alpha-D-mannose 1-phosphate</name>
        <dbReference type="ChEBI" id="CHEBI:58409"/>
    </ligand>
</feature>
<comment type="similarity">
    <text evidence="4 15">Belongs to the eukaryotic PMM family.</text>
</comment>
<feature type="binding site" evidence="13">
    <location>
        <position position="142"/>
    </location>
    <ligand>
        <name>alpha-D-mannose 1-phosphate</name>
        <dbReference type="ChEBI" id="CHEBI:58409"/>
    </ligand>
</feature>
<dbReference type="GO" id="GO:0009298">
    <property type="term" value="P:GDP-mannose biosynthetic process"/>
    <property type="evidence" value="ECO:0007669"/>
    <property type="project" value="InterPro"/>
</dbReference>
<dbReference type="InterPro" id="IPR005002">
    <property type="entry name" value="PMM"/>
</dbReference>
<dbReference type="GO" id="GO:0004615">
    <property type="term" value="F:phosphomannomutase activity"/>
    <property type="evidence" value="ECO:0007669"/>
    <property type="project" value="UniProtKB-EC"/>
</dbReference>
<dbReference type="EC" id="5.4.2.8" evidence="6 15"/>
<evidence type="ECO:0000256" key="3">
    <source>
        <dbReference type="ARBA" id="ARBA00004699"/>
    </source>
</evidence>
<feature type="binding site" evidence="14">
    <location>
        <position position="209"/>
    </location>
    <ligand>
        <name>Mg(2+)</name>
        <dbReference type="ChEBI" id="CHEBI:18420"/>
        <label>1</label>
    </ligand>
</feature>
<feature type="binding site" evidence="14">
    <location>
        <position position="13"/>
    </location>
    <ligand>
        <name>Mg(2+)</name>
        <dbReference type="ChEBI" id="CHEBI:18420"/>
        <label>1</label>
    </ligand>
</feature>
<evidence type="ECO:0000256" key="10">
    <source>
        <dbReference type="ARBA" id="ARBA00022842"/>
    </source>
</evidence>
<dbReference type="InterPro" id="IPR023214">
    <property type="entry name" value="HAD_sf"/>
</dbReference>
<evidence type="ECO:0000256" key="8">
    <source>
        <dbReference type="ARBA" id="ARBA00022490"/>
    </source>
</evidence>
<dbReference type="PANTHER" id="PTHR10466:SF0">
    <property type="entry name" value="PHOSPHOMANNOMUTASE"/>
    <property type="match status" value="1"/>
</dbReference>
<comment type="subcellular location">
    <subcellularLocation>
        <location evidence="2 15">Cytoplasm</location>
    </subcellularLocation>
</comment>
<dbReference type="PANTHER" id="PTHR10466">
    <property type="entry name" value="PHOSPHOMANNOMUTASE"/>
    <property type="match status" value="1"/>
</dbReference>
<comment type="cofactor">
    <cofactor evidence="14">
        <name>Mg(2+)</name>
        <dbReference type="ChEBI" id="CHEBI:18420"/>
    </cofactor>
</comment>
<evidence type="ECO:0000256" key="14">
    <source>
        <dbReference type="PIRSR" id="PIRSR605002-3"/>
    </source>
</evidence>
<evidence type="ECO:0000256" key="9">
    <source>
        <dbReference type="ARBA" id="ARBA00022723"/>
    </source>
</evidence>
<organism evidence="16 17">
    <name type="scientific">Ceratodon purpureus</name>
    <name type="common">Fire moss</name>
    <name type="synonym">Dicranum purpureum</name>
    <dbReference type="NCBI Taxonomy" id="3225"/>
    <lineage>
        <taxon>Eukaryota</taxon>
        <taxon>Viridiplantae</taxon>
        <taxon>Streptophyta</taxon>
        <taxon>Embryophyta</taxon>
        <taxon>Bryophyta</taxon>
        <taxon>Bryophytina</taxon>
        <taxon>Bryopsida</taxon>
        <taxon>Dicranidae</taxon>
        <taxon>Pseudoditrichales</taxon>
        <taxon>Ditrichaceae</taxon>
        <taxon>Ceratodon</taxon>
    </lineage>
</organism>
<keyword evidence="9 14" id="KW-0479">Metal-binding</keyword>
<comment type="subunit">
    <text evidence="5 15">Homodimer.</text>
</comment>
<keyword evidence="11 15" id="KW-0413">Isomerase</keyword>
<dbReference type="InterPro" id="IPR043169">
    <property type="entry name" value="PMM_cap"/>
</dbReference>
<evidence type="ECO:0000256" key="7">
    <source>
        <dbReference type="ARBA" id="ARBA00021706"/>
    </source>
</evidence>
<comment type="catalytic activity">
    <reaction evidence="1 15">
        <text>alpha-D-mannose 1-phosphate = D-mannose 6-phosphate</text>
        <dbReference type="Rhea" id="RHEA:11140"/>
        <dbReference type="ChEBI" id="CHEBI:58409"/>
        <dbReference type="ChEBI" id="CHEBI:58735"/>
        <dbReference type="EC" id="5.4.2.8"/>
    </reaction>
</comment>
<evidence type="ECO:0000256" key="12">
    <source>
        <dbReference type="PIRSR" id="PIRSR605002-1"/>
    </source>
</evidence>
<evidence type="ECO:0000313" key="16">
    <source>
        <dbReference type="EMBL" id="KAG0576788.1"/>
    </source>
</evidence>
<dbReference type="GO" id="GO:0006487">
    <property type="term" value="P:protein N-linked glycosylation"/>
    <property type="evidence" value="ECO:0007669"/>
    <property type="project" value="TreeGrafter"/>
</dbReference>
<dbReference type="Proteomes" id="UP000822688">
    <property type="component" value="Chromosome 5"/>
</dbReference>
<feature type="binding site" evidence="14">
    <location>
        <position position="226"/>
    </location>
    <ligand>
        <name>Mg(2+)</name>
        <dbReference type="ChEBI" id="CHEBI:18420"/>
        <label>1</label>
    </ligand>
</feature>
<dbReference type="Gene3D" id="3.30.1240.20">
    <property type="match status" value="1"/>
</dbReference>
<dbReference type="InterPro" id="IPR006379">
    <property type="entry name" value="HAD-SF_hydro_IIB"/>
</dbReference>
<feature type="binding site" evidence="13">
    <location>
        <position position="182"/>
    </location>
    <ligand>
        <name>alpha-D-mannose 1-phosphate</name>
        <dbReference type="ChEBI" id="CHEBI:58409"/>
    </ligand>
</feature>
<evidence type="ECO:0000313" key="17">
    <source>
        <dbReference type="Proteomes" id="UP000822688"/>
    </source>
</evidence>
<dbReference type="GO" id="GO:0046872">
    <property type="term" value="F:metal ion binding"/>
    <property type="evidence" value="ECO:0007669"/>
    <property type="project" value="UniProtKB-KW"/>
</dbReference>
<evidence type="ECO:0000256" key="4">
    <source>
        <dbReference type="ARBA" id="ARBA00009736"/>
    </source>
</evidence>
<dbReference type="GO" id="GO:0005829">
    <property type="term" value="C:cytosol"/>
    <property type="evidence" value="ECO:0007669"/>
    <property type="project" value="TreeGrafter"/>
</dbReference>
<name>A0A8T0I2J3_CERPU</name>
<comment type="function">
    <text evidence="15">Catalyzes the interconversion of mannose-6-phosphate to mannose-1-phosphate, the precursor for the synthesis of GDP-mannose. GDP-mannose is an essential sugar nucleotide for the synthesis of D-mannose-containing cell wall polysaccharides (galactomannans and glucomannans), glycolipids, glycoproteins and the antioxidant L-ascorbate.</text>
</comment>
<evidence type="ECO:0000256" key="5">
    <source>
        <dbReference type="ARBA" id="ARBA00011738"/>
    </source>
</evidence>
<dbReference type="EMBL" id="CM026425">
    <property type="protein sequence ID" value="KAG0576788.1"/>
    <property type="molecule type" value="Genomic_DNA"/>
</dbReference>
<gene>
    <name evidence="16" type="ORF">KC19_5G107700</name>
</gene>
<feature type="binding site" evidence="14">
    <location>
        <position position="221"/>
    </location>
    <ligand>
        <name>Mg(2+)</name>
        <dbReference type="ChEBI" id="CHEBI:18420"/>
        <label>1</label>
    </ligand>
</feature>
<evidence type="ECO:0000256" key="2">
    <source>
        <dbReference type="ARBA" id="ARBA00004496"/>
    </source>
</evidence>
<feature type="binding site" evidence="14">
    <location>
        <position position="15"/>
    </location>
    <ligand>
        <name>Mg(2+)</name>
        <dbReference type="ChEBI" id="CHEBI:18420"/>
        <label>1</label>
    </ligand>
</feature>